<evidence type="ECO:0000313" key="2">
    <source>
        <dbReference type="EMBL" id="TDL23933.1"/>
    </source>
</evidence>
<feature type="compositionally biased region" description="Polar residues" evidence="1">
    <location>
        <begin position="438"/>
        <end position="452"/>
    </location>
</feature>
<evidence type="ECO:0000313" key="3">
    <source>
        <dbReference type="Proteomes" id="UP000294933"/>
    </source>
</evidence>
<name>A0A4Y7Q8F2_9AGAM</name>
<feature type="region of interest" description="Disordered" evidence="1">
    <location>
        <begin position="468"/>
        <end position="506"/>
    </location>
</feature>
<proteinExistence type="predicted"/>
<sequence>MVVASLLDNLLRLRRMAAHVRREHLGQAILTVKYSRQMTSYDPNPQDASRTMDEIMNALKVASKTKTRGEVDQPFENVEKSIVEWADKVGLSVEFKHEFRNKMANARQRDKRMGKENEKVMKRMEEAMAMEKVSSSNRKIDIRVVIWGKCRMANDENNPMIPCSFKLNDTLDIVLWKVMQEDENITLDRNPHFYDDEVALKKPRKAVSEPLPFENKLATLKPSNPTLYVLTDRPYLIFFKCIENKRVFGNIVEIKGALFVKEVTGELQQADVVHANCRVNRIGRWGEPGSLTEKEDIFEKVLQKAAKAESHWNIECLSILSTASENVQDDLSAHSAPCQRSRSPSVASGATVHEDVPEHDGDNALIPDSAVSLSPSITTGPFIESPVLRAQNLRQREDDNPSSLNAHPVPYQRPRPLSVSSGATAYEDMRQSDDDNPFSLNVQRSRSSNKNPQVLDTTVDRILLPATGLLGKAPTPGARNMRQREDDNPSPLSAFSIPHPLSRSSKKTGVANGLLLATTTGLLTGGPAPQLTPQPQEKSPWWRRMLGY</sequence>
<keyword evidence="3" id="KW-1185">Reference proteome</keyword>
<feature type="compositionally biased region" description="Low complexity" evidence="1">
    <location>
        <begin position="523"/>
        <end position="533"/>
    </location>
</feature>
<dbReference type="EMBL" id="ML170168">
    <property type="protein sequence ID" value="TDL23933.1"/>
    <property type="molecule type" value="Genomic_DNA"/>
</dbReference>
<feature type="region of interest" description="Disordered" evidence="1">
    <location>
        <begin position="523"/>
        <end position="548"/>
    </location>
</feature>
<feature type="region of interest" description="Disordered" evidence="1">
    <location>
        <begin position="331"/>
        <end position="371"/>
    </location>
</feature>
<feature type="region of interest" description="Disordered" evidence="1">
    <location>
        <begin position="396"/>
        <end position="452"/>
    </location>
</feature>
<protein>
    <submittedName>
        <fullName evidence="2">Uncharacterized protein</fullName>
    </submittedName>
</protein>
<reference evidence="2 3" key="1">
    <citation type="submission" date="2018-06" db="EMBL/GenBank/DDBJ databases">
        <title>A transcriptomic atlas of mushroom development highlights an independent origin of complex multicellularity.</title>
        <authorList>
            <consortium name="DOE Joint Genome Institute"/>
            <person name="Krizsan K."/>
            <person name="Almasi E."/>
            <person name="Merenyi Z."/>
            <person name="Sahu N."/>
            <person name="Viragh M."/>
            <person name="Koszo T."/>
            <person name="Mondo S."/>
            <person name="Kiss B."/>
            <person name="Balint B."/>
            <person name="Kues U."/>
            <person name="Barry K."/>
            <person name="Hegedus J.C."/>
            <person name="Henrissat B."/>
            <person name="Johnson J."/>
            <person name="Lipzen A."/>
            <person name="Ohm R."/>
            <person name="Nagy I."/>
            <person name="Pangilinan J."/>
            <person name="Yan J."/>
            <person name="Xiong Y."/>
            <person name="Grigoriev I.V."/>
            <person name="Hibbett D.S."/>
            <person name="Nagy L.G."/>
        </authorList>
    </citation>
    <scope>NUCLEOTIDE SEQUENCE [LARGE SCALE GENOMIC DNA]</scope>
    <source>
        <strain evidence="2 3">SZMC22713</strain>
    </source>
</reference>
<dbReference type="AlphaFoldDB" id="A0A4Y7Q8F2"/>
<dbReference type="VEuPathDB" id="FungiDB:BD410DRAFT_128737"/>
<feature type="compositionally biased region" description="Polar residues" evidence="1">
    <location>
        <begin position="338"/>
        <end position="348"/>
    </location>
</feature>
<accession>A0A4Y7Q8F2</accession>
<gene>
    <name evidence="2" type="ORF">BD410DRAFT_128737</name>
</gene>
<evidence type="ECO:0000256" key="1">
    <source>
        <dbReference type="SAM" id="MobiDB-lite"/>
    </source>
</evidence>
<organism evidence="2 3">
    <name type="scientific">Rickenella mellea</name>
    <dbReference type="NCBI Taxonomy" id="50990"/>
    <lineage>
        <taxon>Eukaryota</taxon>
        <taxon>Fungi</taxon>
        <taxon>Dikarya</taxon>
        <taxon>Basidiomycota</taxon>
        <taxon>Agaricomycotina</taxon>
        <taxon>Agaricomycetes</taxon>
        <taxon>Hymenochaetales</taxon>
        <taxon>Rickenellaceae</taxon>
        <taxon>Rickenella</taxon>
    </lineage>
</organism>
<dbReference type="Proteomes" id="UP000294933">
    <property type="component" value="Unassembled WGS sequence"/>
</dbReference>
<feature type="compositionally biased region" description="Basic and acidic residues" evidence="1">
    <location>
        <begin position="352"/>
        <end position="362"/>
    </location>
</feature>